<comment type="caution">
    <text evidence="1">The sequence shown here is derived from an EMBL/GenBank/DDBJ whole genome shotgun (WGS) entry which is preliminary data.</text>
</comment>
<evidence type="ECO:0000313" key="1">
    <source>
        <dbReference type="EMBL" id="RAG82452.1"/>
    </source>
</evidence>
<keyword evidence="2" id="KW-1185">Reference proteome</keyword>
<reference evidence="1 2" key="1">
    <citation type="submission" date="2018-06" db="EMBL/GenBank/DDBJ databases">
        <title>Streptacidiphilus pinicola sp. nov., isolated from pine grove soil.</title>
        <authorList>
            <person name="Roh S.G."/>
            <person name="Park S."/>
            <person name="Kim M.-K."/>
            <person name="Yun B.-R."/>
            <person name="Park J."/>
            <person name="Kim M.J."/>
            <person name="Kim Y.S."/>
            <person name="Kim S.B."/>
        </authorList>
    </citation>
    <scope>NUCLEOTIDE SEQUENCE [LARGE SCALE GENOMIC DNA]</scope>
    <source>
        <strain evidence="1 2">MMS16-CNU450</strain>
    </source>
</reference>
<accession>A0A2X0IBX4</accession>
<dbReference type="AlphaFoldDB" id="A0A2X0IBX4"/>
<dbReference type="EMBL" id="QKYN01000114">
    <property type="protein sequence ID" value="RAG82452.1"/>
    <property type="molecule type" value="Genomic_DNA"/>
</dbReference>
<organism evidence="1 2">
    <name type="scientific">Streptacidiphilus pinicola</name>
    <dbReference type="NCBI Taxonomy" id="2219663"/>
    <lineage>
        <taxon>Bacteria</taxon>
        <taxon>Bacillati</taxon>
        <taxon>Actinomycetota</taxon>
        <taxon>Actinomycetes</taxon>
        <taxon>Kitasatosporales</taxon>
        <taxon>Streptomycetaceae</taxon>
        <taxon>Streptacidiphilus</taxon>
    </lineage>
</organism>
<dbReference type="Proteomes" id="UP000248889">
    <property type="component" value="Unassembled WGS sequence"/>
</dbReference>
<name>A0A2X0IBX4_9ACTN</name>
<evidence type="ECO:0000313" key="2">
    <source>
        <dbReference type="Proteomes" id="UP000248889"/>
    </source>
</evidence>
<proteinExistence type="predicted"/>
<dbReference type="RefSeq" id="WP_111505464.1">
    <property type="nucleotide sequence ID" value="NZ_QKYN01000114.1"/>
</dbReference>
<sequence length="65" mass="7002">MPCITGWHTSGVGPFKAVGPGQGFALRDITALADVRMVSFRQLVHWLEAQDPSVLAKLRGLNVGQ</sequence>
<gene>
    <name evidence="1" type="ORF">DN069_27705</name>
</gene>
<protein>
    <submittedName>
        <fullName evidence="1">Uncharacterized protein</fullName>
    </submittedName>
</protein>